<evidence type="ECO:0000256" key="4">
    <source>
        <dbReference type="ARBA" id="ARBA00023204"/>
    </source>
</evidence>
<feature type="domain" description="Rad4 beta-hairpin" evidence="7">
    <location>
        <begin position="1"/>
        <end position="45"/>
    </location>
</feature>
<dbReference type="Pfam" id="PF10405">
    <property type="entry name" value="BHD_3"/>
    <property type="match status" value="1"/>
</dbReference>
<gene>
    <name evidence="10" type="ORF">NCGR_LOCUS48734</name>
</gene>
<evidence type="ECO:0000256" key="3">
    <source>
        <dbReference type="ARBA" id="ARBA00022763"/>
    </source>
</evidence>
<evidence type="ECO:0000256" key="6">
    <source>
        <dbReference type="SAM" id="MobiDB-lite"/>
    </source>
</evidence>
<feature type="domain" description="Rad4 beta-hairpin" evidence="9">
    <location>
        <begin position="106"/>
        <end position="162"/>
    </location>
</feature>
<keyword evidence="5" id="KW-0539">Nucleus</keyword>
<sequence>MAGAYKDHHLYALEKWLHKNQTLHPKGPVLGFCKGHPVYPRSCVQTLQSRHGWLREGLQVRENELAAKVVTRPKRTFNAQSVQSSGNEDGLKPTLDLYGEWQLEPLQLPHAVNGVVPKVAKRLGIDYAPAMVGFYYCSGRCLPVFDGIVVCTKFKSAILEPYAEEDERRRAGERKQEAAQALSRWYQLLCSIVTRQRLKDSYKTPSHGLGNEGLPENDNVHRNTRSSGSSEREPSSSKLQTDDDHEHEFPEENQSFDVETFVRTKRCPCGFSIQVEEL</sequence>
<dbReference type="PANTHER" id="PTHR12135:SF0">
    <property type="entry name" value="DNA REPAIR PROTEIN COMPLEMENTING XP-C CELLS"/>
    <property type="match status" value="1"/>
</dbReference>
<dbReference type="GO" id="GO:0006298">
    <property type="term" value="P:mismatch repair"/>
    <property type="evidence" value="ECO:0007669"/>
    <property type="project" value="TreeGrafter"/>
</dbReference>
<evidence type="ECO:0000256" key="2">
    <source>
        <dbReference type="ARBA" id="ARBA00009525"/>
    </source>
</evidence>
<accession>A0A811R5X1</accession>
<comment type="similarity">
    <text evidence="2">Belongs to the XPC family.</text>
</comment>
<dbReference type="InterPro" id="IPR004583">
    <property type="entry name" value="DNA_repair_Rad4"/>
</dbReference>
<feature type="compositionally biased region" description="Basic and acidic residues" evidence="6">
    <location>
        <begin position="230"/>
        <end position="250"/>
    </location>
</feature>
<dbReference type="SMART" id="SM01031">
    <property type="entry name" value="BHD_2"/>
    <property type="match status" value="1"/>
</dbReference>
<dbReference type="GO" id="GO:0003697">
    <property type="term" value="F:single-stranded DNA binding"/>
    <property type="evidence" value="ECO:0007669"/>
    <property type="project" value="TreeGrafter"/>
</dbReference>
<dbReference type="InterPro" id="IPR018326">
    <property type="entry name" value="Rad4_beta-hairpin_dom1"/>
</dbReference>
<evidence type="ECO:0000313" key="10">
    <source>
        <dbReference type="EMBL" id="CAD6265429.1"/>
    </source>
</evidence>
<evidence type="ECO:0000313" key="11">
    <source>
        <dbReference type="Proteomes" id="UP000604825"/>
    </source>
</evidence>
<dbReference type="Gene3D" id="3.30.70.2460">
    <property type="entry name" value="Rad4, beta-hairpin domain BHD3"/>
    <property type="match status" value="1"/>
</dbReference>
<dbReference type="EMBL" id="CAJGYO010000013">
    <property type="protein sequence ID" value="CAD6265429.1"/>
    <property type="molecule type" value="Genomic_DNA"/>
</dbReference>
<feature type="domain" description="Rad4 beta-hairpin" evidence="8">
    <location>
        <begin position="47"/>
        <end position="109"/>
    </location>
</feature>
<dbReference type="InterPro" id="IPR042488">
    <property type="entry name" value="Rad4_BHD3_sf"/>
</dbReference>
<dbReference type="InterPro" id="IPR018328">
    <property type="entry name" value="Rad4_beta-hairpin_dom3"/>
</dbReference>
<dbReference type="GO" id="GO:0071942">
    <property type="term" value="C:XPC complex"/>
    <property type="evidence" value="ECO:0007669"/>
    <property type="project" value="TreeGrafter"/>
</dbReference>
<dbReference type="GO" id="GO:0005737">
    <property type="term" value="C:cytoplasm"/>
    <property type="evidence" value="ECO:0007669"/>
    <property type="project" value="TreeGrafter"/>
</dbReference>
<dbReference type="Pfam" id="PF10404">
    <property type="entry name" value="BHD_2"/>
    <property type="match status" value="1"/>
</dbReference>
<keyword evidence="11" id="KW-1185">Reference proteome</keyword>
<organism evidence="10 11">
    <name type="scientific">Miscanthus lutarioriparius</name>
    <dbReference type="NCBI Taxonomy" id="422564"/>
    <lineage>
        <taxon>Eukaryota</taxon>
        <taxon>Viridiplantae</taxon>
        <taxon>Streptophyta</taxon>
        <taxon>Embryophyta</taxon>
        <taxon>Tracheophyta</taxon>
        <taxon>Spermatophyta</taxon>
        <taxon>Magnoliopsida</taxon>
        <taxon>Liliopsida</taxon>
        <taxon>Poales</taxon>
        <taxon>Poaceae</taxon>
        <taxon>PACMAD clade</taxon>
        <taxon>Panicoideae</taxon>
        <taxon>Andropogonodae</taxon>
        <taxon>Andropogoneae</taxon>
        <taxon>Saccharinae</taxon>
        <taxon>Miscanthus</taxon>
    </lineage>
</organism>
<dbReference type="OrthoDB" id="300780at2759"/>
<dbReference type="AlphaFoldDB" id="A0A811R5X1"/>
<evidence type="ECO:0000256" key="1">
    <source>
        <dbReference type="ARBA" id="ARBA00004123"/>
    </source>
</evidence>
<dbReference type="Proteomes" id="UP000604825">
    <property type="component" value="Unassembled WGS sequence"/>
</dbReference>
<dbReference type="GO" id="GO:0006289">
    <property type="term" value="P:nucleotide-excision repair"/>
    <property type="evidence" value="ECO:0007669"/>
    <property type="project" value="InterPro"/>
</dbReference>
<evidence type="ECO:0008006" key="12">
    <source>
        <dbReference type="Google" id="ProtNLM"/>
    </source>
</evidence>
<dbReference type="GO" id="GO:0000111">
    <property type="term" value="C:nucleotide-excision repair factor 2 complex"/>
    <property type="evidence" value="ECO:0007669"/>
    <property type="project" value="TreeGrafter"/>
</dbReference>
<dbReference type="InterPro" id="IPR018327">
    <property type="entry name" value="BHD_2"/>
</dbReference>
<dbReference type="SMART" id="SM01030">
    <property type="entry name" value="BHD_1"/>
    <property type="match status" value="1"/>
</dbReference>
<keyword evidence="4" id="KW-0234">DNA repair</keyword>
<evidence type="ECO:0000259" key="9">
    <source>
        <dbReference type="SMART" id="SM01032"/>
    </source>
</evidence>
<dbReference type="Pfam" id="PF10403">
    <property type="entry name" value="BHD_1"/>
    <property type="match status" value="1"/>
</dbReference>
<evidence type="ECO:0000259" key="7">
    <source>
        <dbReference type="SMART" id="SM01030"/>
    </source>
</evidence>
<protein>
    <recommendedName>
        <fullName evidence="12">Rad4 beta-hairpin domain-containing protein</fullName>
    </recommendedName>
</protein>
<evidence type="ECO:0000259" key="8">
    <source>
        <dbReference type="SMART" id="SM01031"/>
    </source>
</evidence>
<reference evidence="10" key="1">
    <citation type="submission" date="2020-10" db="EMBL/GenBank/DDBJ databases">
        <authorList>
            <person name="Han B."/>
            <person name="Lu T."/>
            <person name="Zhao Q."/>
            <person name="Huang X."/>
            <person name="Zhao Y."/>
        </authorList>
    </citation>
    <scope>NUCLEOTIDE SEQUENCE</scope>
</reference>
<evidence type="ECO:0000256" key="5">
    <source>
        <dbReference type="ARBA" id="ARBA00023242"/>
    </source>
</evidence>
<dbReference type="SMART" id="SM01032">
    <property type="entry name" value="BHD_3"/>
    <property type="match status" value="1"/>
</dbReference>
<dbReference type="GO" id="GO:0003684">
    <property type="term" value="F:damaged DNA binding"/>
    <property type="evidence" value="ECO:0007669"/>
    <property type="project" value="InterPro"/>
</dbReference>
<proteinExistence type="inferred from homology"/>
<dbReference type="PANTHER" id="PTHR12135">
    <property type="entry name" value="DNA REPAIR PROTEIN XP-C / RAD4"/>
    <property type="match status" value="1"/>
</dbReference>
<dbReference type="Gene3D" id="2.20.20.110">
    <property type="entry name" value="Rad4, beta-hairpin domain BHD1"/>
    <property type="match status" value="1"/>
</dbReference>
<keyword evidence="3" id="KW-0227">DNA damage</keyword>
<feature type="region of interest" description="Disordered" evidence="6">
    <location>
        <begin position="202"/>
        <end position="257"/>
    </location>
</feature>
<name>A0A811R5X1_9POAL</name>
<comment type="caution">
    <text evidence="10">The sequence shown here is derived from an EMBL/GenBank/DDBJ whole genome shotgun (WGS) entry which is preliminary data.</text>
</comment>
<comment type="subcellular location">
    <subcellularLocation>
        <location evidence="1">Nucleus</location>
    </subcellularLocation>
</comment>